<reference evidence="1" key="1">
    <citation type="submission" date="2021-02" db="EMBL/GenBank/DDBJ databases">
        <authorList>
            <person name="Bekaert M."/>
        </authorList>
    </citation>
    <scope>NUCLEOTIDE SEQUENCE</scope>
    <source>
        <strain evidence="1">IoA-00</strain>
    </source>
</reference>
<protein>
    <submittedName>
        <fullName evidence="1">(salmon louse) hypothetical protein</fullName>
    </submittedName>
</protein>
<name>A0A7R8CLF9_LEPSM</name>
<accession>A0A7R8CLF9</accession>
<evidence type="ECO:0000313" key="1">
    <source>
        <dbReference type="EMBL" id="CAF2828019.1"/>
    </source>
</evidence>
<dbReference type="AlphaFoldDB" id="A0A7R8CLF9"/>
<proteinExistence type="predicted"/>
<keyword evidence="2" id="KW-1185">Reference proteome</keyword>
<dbReference type="EMBL" id="HG994592">
    <property type="protein sequence ID" value="CAF2828019.1"/>
    <property type="molecule type" value="Genomic_DNA"/>
</dbReference>
<organism evidence="1 2">
    <name type="scientific">Lepeophtheirus salmonis</name>
    <name type="common">Salmon louse</name>
    <name type="synonym">Caligus salmonis</name>
    <dbReference type="NCBI Taxonomy" id="72036"/>
    <lineage>
        <taxon>Eukaryota</taxon>
        <taxon>Metazoa</taxon>
        <taxon>Ecdysozoa</taxon>
        <taxon>Arthropoda</taxon>
        <taxon>Crustacea</taxon>
        <taxon>Multicrustacea</taxon>
        <taxon>Hexanauplia</taxon>
        <taxon>Copepoda</taxon>
        <taxon>Siphonostomatoida</taxon>
        <taxon>Caligidae</taxon>
        <taxon>Lepeophtheirus</taxon>
    </lineage>
</organism>
<dbReference type="Proteomes" id="UP000675881">
    <property type="component" value="Chromosome 13"/>
</dbReference>
<feature type="non-terminal residue" evidence="1">
    <location>
        <position position="1"/>
    </location>
</feature>
<sequence length="100" mass="10980">ASVPAEESHSKGVNCANQQFWTCRAKCKDYQLEMQGLVARVKSHREKCQQKQEEVAATEEELDDPGTTATLLASTSTEVSTPLRRIWPATASAAQFGLVK</sequence>
<gene>
    <name evidence="1" type="ORF">LSAA_4410</name>
</gene>
<evidence type="ECO:0000313" key="2">
    <source>
        <dbReference type="Proteomes" id="UP000675881"/>
    </source>
</evidence>